<dbReference type="AlphaFoldDB" id="A0AAW7ABN6"/>
<evidence type="ECO:0000313" key="5">
    <source>
        <dbReference type="EMBL" id="MDK9864383.1"/>
    </source>
</evidence>
<accession>A0AAW7ABN6</accession>
<keyword evidence="3" id="KW-0472">Membrane</keyword>
<feature type="region of interest" description="Disordered" evidence="2">
    <location>
        <begin position="214"/>
        <end position="262"/>
    </location>
</feature>
<evidence type="ECO:0000256" key="1">
    <source>
        <dbReference type="SAM" id="Coils"/>
    </source>
</evidence>
<dbReference type="EMBL" id="JARGCK010000001">
    <property type="protein sequence ID" value="MDK9864383.1"/>
    <property type="molecule type" value="Genomic_DNA"/>
</dbReference>
<feature type="compositionally biased region" description="Basic and acidic residues" evidence="2">
    <location>
        <begin position="154"/>
        <end position="163"/>
    </location>
</feature>
<dbReference type="InterPro" id="IPR002988">
    <property type="entry name" value="GA_module"/>
</dbReference>
<name>A0AAW7ABN6_9STAP</name>
<reference evidence="5" key="2">
    <citation type="submission" date="2023-03" db="EMBL/GenBank/DDBJ databases">
        <authorList>
            <person name="Vazquez L."/>
            <person name="Rodriguez J."/>
            <person name="Mayo B."/>
            <person name="Florez A.B."/>
        </authorList>
    </citation>
    <scope>NUCLEOTIDE SEQUENCE</scope>
    <source>
        <strain evidence="5">5A3I</strain>
    </source>
</reference>
<proteinExistence type="predicted"/>
<keyword evidence="3" id="KW-1133">Transmembrane helix</keyword>
<evidence type="ECO:0000256" key="3">
    <source>
        <dbReference type="SAM" id="Phobius"/>
    </source>
</evidence>
<feature type="coiled-coil region" evidence="1">
    <location>
        <begin position="60"/>
        <end position="87"/>
    </location>
</feature>
<dbReference type="Pfam" id="PF01468">
    <property type="entry name" value="GA"/>
    <property type="match status" value="1"/>
</dbReference>
<evidence type="ECO:0000313" key="6">
    <source>
        <dbReference type="Proteomes" id="UP001174037"/>
    </source>
</evidence>
<feature type="domain" description="Protein G-related albumin-binding (GA) module" evidence="4">
    <location>
        <begin position="61"/>
        <end position="114"/>
    </location>
</feature>
<feature type="compositionally biased region" description="Basic and acidic residues" evidence="2">
    <location>
        <begin position="214"/>
        <end position="244"/>
    </location>
</feature>
<keyword evidence="3" id="KW-0812">Transmembrane</keyword>
<feature type="transmembrane region" description="Helical" evidence="3">
    <location>
        <begin position="21"/>
        <end position="38"/>
    </location>
</feature>
<comment type="caution">
    <text evidence="5">The sequence shown here is derived from an EMBL/GenBank/DDBJ whole genome shotgun (WGS) entry which is preliminary data.</text>
</comment>
<dbReference type="Gene3D" id="1.20.5.420">
    <property type="entry name" value="Immunoglobulin FC, subunit C"/>
    <property type="match status" value="1"/>
</dbReference>
<keyword evidence="1" id="KW-0175">Coiled coil</keyword>
<feature type="region of interest" description="Disordered" evidence="2">
    <location>
        <begin position="153"/>
        <end position="173"/>
    </location>
</feature>
<reference evidence="5" key="1">
    <citation type="journal article" date="2023" name="Int. J. Mol. Sci.">
        <title>Antibiotic Resistance/Susceptibility Profiles of Staphylococcus equorum Strains from Cheese, and Genome Analysis for Antibiotic Resistance Genes.</title>
        <authorList>
            <person name="Vazquez L."/>
            <person name="Srednik M.E."/>
            <person name="Rodriguez J."/>
            <person name="Florez A.B."/>
            <person name="Mayo B."/>
        </authorList>
    </citation>
    <scope>NUCLEOTIDE SEQUENCE</scope>
    <source>
        <strain evidence="5">5A3I</strain>
    </source>
</reference>
<evidence type="ECO:0000256" key="2">
    <source>
        <dbReference type="SAM" id="MobiDB-lite"/>
    </source>
</evidence>
<evidence type="ECO:0000259" key="4">
    <source>
        <dbReference type="Pfam" id="PF01468"/>
    </source>
</evidence>
<dbReference type="RefSeq" id="WP_285322686.1">
    <property type="nucleotide sequence ID" value="NZ_JARGCK010000001.1"/>
</dbReference>
<protein>
    <recommendedName>
        <fullName evidence="4">Protein G-related albumin-binding (GA) module domain-containing protein</fullName>
    </recommendedName>
</protein>
<gene>
    <name evidence="5" type="ORF">P1A27_00155</name>
</gene>
<organism evidence="5 6">
    <name type="scientific">Staphylococcus equorum</name>
    <dbReference type="NCBI Taxonomy" id="246432"/>
    <lineage>
        <taxon>Bacteria</taxon>
        <taxon>Bacillati</taxon>
        <taxon>Bacillota</taxon>
        <taxon>Bacilli</taxon>
        <taxon>Bacillales</taxon>
        <taxon>Staphylococcaceae</taxon>
        <taxon>Staphylococcus</taxon>
    </lineage>
</organism>
<feature type="compositionally biased region" description="Polar residues" evidence="2">
    <location>
        <begin position="245"/>
        <end position="262"/>
    </location>
</feature>
<dbReference type="Proteomes" id="UP001174037">
    <property type="component" value="Unassembled WGS sequence"/>
</dbReference>
<sequence>MKKLRSNNLNNKTRLNHQFKFSSVALIISTSLMGYSVTSTPSVEAKDKADLNIETHSNSENTLEKRIQEGKEKIDKLKNIKDSQKDASIKEIIKAKSTEEVEAILKKAKKVDNKIIEQNKVQSHLIENDKKEVSEDKESVKSELDGQKNIASSVKEKSNHIEEQDSNELFDQEGLQDNTFDANLNQRDTKQDTAHLFDDSVNFSNLVDRGKLNEESKDIADMNDSEENKNTTSENDKSAVKENNQDGLAFKDTSNTESNQMQQSYEIKKDIDKVTTNHSKVKDNLDYYVENKENNLKILDSKLSERDSISAKNKEKLKKEIEKTQQSLKKQNDVVLNHLQSVNNEEQAVKDIVSGTFDEKSAQSILERIDTKGKTDQQIASQVVSELDNLSTTTSDDILKSMFDKTSDKQELIKTILLTKFDHIDTSKIVGEIMRKNPSNEQIVALIKHHFGDNVTSDDILENILDQSHDKRKALETMLATKLNDAKAKALADVIAKKEDSKHNLLNLMKSGINNELNDLLKADKDISKFKDDMHGLFEPLKYTPSLSNKFDGSLLDRDEQMRKLSGNSKLLGTPSLFDDLFNRNSILDGIKDISNPSPGRALSLGDSSGSFLSGLFDNNGDFSLPDTGTVVKKSTIPLGILLFIIGGGLIWFTKRNKSKNCKY</sequence>
<feature type="transmembrane region" description="Helical" evidence="3">
    <location>
        <begin position="636"/>
        <end position="654"/>
    </location>
</feature>